<dbReference type="RefSeq" id="WP_103895469.1">
    <property type="nucleotide sequence ID" value="NZ_FNUK01000004.1"/>
</dbReference>
<feature type="binding site" description="in other chain" evidence="8">
    <location>
        <position position="113"/>
    </location>
    <ligand>
        <name>deamido-NAD(+)</name>
        <dbReference type="ChEBI" id="CHEBI:58437"/>
        <note>ligand shared between two neighboring subunits</note>
    </ligand>
</feature>
<sequence length="243" mass="27274">MFDVERVANELVEWLKERVYEAAAKGIVVGISGGVDSAVVAAASKKAFPNDTLGIIMPCYSNLQDEKDAMLLVNKLGIKYKKVVLDEVYDAILKAVGATGNENRLVLANIKPRLRMTTLYYHAALYNYLVAGTGNRSELTVGYFTKYGDSGVDIMPLASFVKHEVWELARYFNVPEEIINKAPSAGLWENQTDEKEMGITYKELDEYILTGNATEKVKRIVDELNRKSQHKREMPKIFVPSSR</sequence>
<feature type="binding site" evidence="8">
    <location>
        <position position="184"/>
    </location>
    <ligand>
        <name>ATP</name>
        <dbReference type="ChEBI" id="CHEBI:30616"/>
    </ligand>
</feature>
<dbReference type="AlphaFoldDB" id="A0A1H5SUH5"/>
<dbReference type="Pfam" id="PF02540">
    <property type="entry name" value="NAD_synthase"/>
    <property type="match status" value="1"/>
</dbReference>
<comment type="pathway">
    <text evidence="8">Cofactor biosynthesis; NAD(+) biosynthesis; NAD(+) from deamido-NAD(+) (ammonia route): step 1/1.</text>
</comment>
<comment type="function">
    <text evidence="8">Catalyzes the ATP-dependent amidation of deamido-NAD to form NAD. Uses ammonia as a nitrogen source.</text>
</comment>
<feature type="binding site" evidence="8">
    <location>
        <position position="153"/>
    </location>
    <ligand>
        <name>deamido-NAD(+)</name>
        <dbReference type="ChEBI" id="CHEBI:58437"/>
        <note>ligand shared between two neighboring subunits</note>
    </ligand>
</feature>
<dbReference type="EC" id="6.3.1.5" evidence="8 10"/>
<evidence type="ECO:0000313" key="13">
    <source>
        <dbReference type="Proteomes" id="UP000242850"/>
    </source>
</evidence>
<dbReference type="GO" id="GO:0009435">
    <property type="term" value="P:NAD+ biosynthetic process"/>
    <property type="evidence" value="ECO:0007669"/>
    <property type="project" value="UniProtKB-UniRule"/>
</dbReference>
<keyword evidence="4 8" id="KW-0547">Nucleotide-binding</keyword>
<name>A0A1H5SUH5_9CLOT</name>
<evidence type="ECO:0000256" key="10">
    <source>
        <dbReference type="RuleBase" id="RU003812"/>
    </source>
</evidence>
<dbReference type="InterPro" id="IPR003694">
    <property type="entry name" value="NAD_synthase"/>
</dbReference>
<comment type="similarity">
    <text evidence="1 8 9">Belongs to the NAD synthetase family.</text>
</comment>
<evidence type="ECO:0000256" key="9">
    <source>
        <dbReference type="RuleBase" id="RU003811"/>
    </source>
</evidence>
<comment type="subunit">
    <text evidence="8">Homodimer.</text>
</comment>
<dbReference type="GO" id="GO:0005524">
    <property type="term" value="F:ATP binding"/>
    <property type="evidence" value="ECO:0007669"/>
    <property type="project" value="UniProtKB-UniRule"/>
</dbReference>
<dbReference type="InterPro" id="IPR022926">
    <property type="entry name" value="NH(3)-dep_NAD(+)_synth"/>
</dbReference>
<evidence type="ECO:0000256" key="6">
    <source>
        <dbReference type="ARBA" id="ARBA00022842"/>
    </source>
</evidence>
<evidence type="ECO:0000256" key="8">
    <source>
        <dbReference type="HAMAP-Rule" id="MF_00193"/>
    </source>
</evidence>
<dbReference type="CDD" id="cd00553">
    <property type="entry name" value="NAD_synthase"/>
    <property type="match status" value="1"/>
</dbReference>
<feature type="binding site" evidence="8">
    <location>
        <position position="162"/>
    </location>
    <ligand>
        <name>ATP</name>
        <dbReference type="ChEBI" id="CHEBI:30616"/>
    </ligand>
</feature>
<dbReference type="GO" id="GO:0008795">
    <property type="term" value="F:NAD+ synthase activity"/>
    <property type="evidence" value="ECO:0007669"/>
    <property type="project" value="UniProtKB-UniRule"/>
</dbReference>
<comment type="catalytic activity">
    <reaction evidence="8 10">
        <text>deamido-NAD(+) + NH4(+) + ATP = AMP + diphosphate + NAD(+) + H(+)</text>
        <dbReference type="Rhea" id="RHEA:21188"/>
        <dbReference type="ChEBI" id="CHEBI:15378"/>
        <dbReference type="ChEBI" id="CHEBI:28938"/>
        <dbReference type="ChEBI" id="CHEBI:30616"/>
        <dbReference type="ChEBI" id="CHEBI:33019"/>
        <dbReference type="ChEBI" id="CHEBI:57540"/>
        <dbReference type="ChEBI" id="CHEBI:58437"/>
        <dbReference type="ChEBI" id="CHEBI:456215"/>
        <dbReference type="EC" id="6.3.1.5"/>
    </reaction>
</comment>
<evidence type="ECO:0000313" key="12">
    <source>
        <dbReference type="EMBL" id="SEF54169.1"/>
    </source>
</evidence>
<keyword evidence="3 8" id="KW-0479">Metal-binding</keyword>
<dbReference type="HAMAP" id="MF_00193">
    <property type="entry name" value="NadE_ammonia_dep"/>
    <property type="match status" value="1"/>
</dbReference>
<evidence type="ECO:0000256" key="5">
    <source>
        <dbReference type="ARBA" id="ARBA00022840"/>
    </source>
</evidence>
<evidence type="ECO:0000256" key="3">
    <source>
        <dbReference type="ARBA" id="ARBA00022723"/>
    </source>
</evidence>
<dbReference type="PANTHER" id="PTHR23090">
    <property type="entry name" value="NH 3 /GLUTAMINE-DEPENDENT NAD + SYNTHETASE"/>
    <property type="match status" value="1"/>
</dbReference>
<keyword evidence="7 8" id="KW-0520">NAD</keyword>
<dbReference type="OrthoDB" id="9803818at2"/>
<dbReference type="GO" id="GO:0046872">
    <property type="term" value="F:metal ion binding"/>
    <property type="evidence" value="ECO:0007669"/>
    <property type="project" value="UniProtKB-KW"/>
</dbReference>
<feature type="binding site" evidence="8">
    <location>
        <begin position="30"/>
        <end position="37"/>
    </location>
    <ligand>
        <name>ATP</name>
        <dbReference type="ChEBI" id="CHEBI:30616"/>
    </ligand>
</feature>
<feature type="binding site" evidence="8">
    <location>
        <position position="138"/>
    </location>
    <ligand>
        <name>Mg(2+)</name>
        <dbReference type="ChEBI" id="CHEBI:18420"/>
    </ligand>
</feature>
<reference evidence="13" key="1">
    <citation type="submission" date="2016-10" db="EMBL/GenBank/DDBJ databases">
        <authorList>
            <person name="Varghese N."/>
            <person name="Submissions S."/>
        </authorList>
    </citation>
    <scope>NUCLEOTIDE SEQUENCE [LARGE SCALE GENOMIC DNA]</scope>
    <source>
        <strain evidence="13">DSM 5463</strain>
    </source>
</reference>
<feature type="binding site" description="in other chain" evidence="8">
    <location>
        <begin position="230"/>
        <end position="231"/>
    </location>
    <ligand>
        <name>deamido-NAD(+)</name>
        <dbReference type="ChEBI" id="CHEBI:58437"/>
        <note>ligand shared between two neighboring subunits</note>
    </ligand>
</feature>
<evidence type="ECO:0000256" key="4">
    <source>
        <dbReference type="ARBA" id="ARBA00022741"/>
    </source>
</evidence>
<keyword evidence="2 8" id="KW-0436">Ligase</keyword>
<dbReference type="EMBL" id="FNUK01000004">
    <property type="protein sequence ID" value="SEF54169.1"/>
    <property type="molecule type" value="Genomic_DNA"/>
</dbReference>
<organism evidence="12 13">
    <name type="scientific">Caloramator fervidus</name>
    <dbReference type="NCBI Taxonomy" id="29344"/>
    <lineage>
        <taxon>Bacteria</taxon>
        <taxon>Bacillati</taxon>
        <taxon>Bacillota</taxon>
        <taxon>Clostridia</taxon>
        <taxon>Eubacteriales</taxon>
        <taxon>Clostridiaceae</taxon>
        <taxon>Caloramator</taxon>
    </lineage>
</organism>
<keyword evidence="13" id="KW-1185">Reference proteome</keyword>
<feature type="binding site" evidence="8">
    <location>
        <position position="36"/>
    </location>
    <ligand>
        <name>Mg(2+)</name>
        <dbReference type="ChEBI" id="CHEBI:18420"/>
    </ligand>
</feature>
<dbReference type="InterPro" id="IPR022310">
    <property type="entry name" value="NAD/GMP_synthase"/>
</dbReference>
<evidence type="ECO:0000259" key="11">
    <source>
        <dbReference type="Pfam" id="PF02540"/>
    </source>
</evidence>
<feature type="binding site" description="in other chain" evidence="8">
    <location>
        <position position="146"/>
    </location>
    <ligand>
        <name>deamido-NAD(+)</name>
        <dbReference type="ChEBI" id="CHEBI:58437"/>
        <note>ligand shared between two neighboring subunits</note>
    </ligand>
</feature>
<gene>
    <name evidence="8" type="primary">nadE</name>
    <name evidence="12" type="ORF">SAMN05660865_00455</name>
</gene>
<dbReference type="UniPathway" id="UPA00253">
    <property type="reaction ID" value="UER00333"/>
</dbReference>
<feature type="domain" description="NAD/GMP synthase" evidence="11">
    <location>
        <begin position="8"/>
        <end position="235"/>
    </location>
</feature>
<dbReference type="GO" id="GO:0004359">
    <property type="term" value="F:glutaminase activity"/>
    <property type="evidence" value="ECO:0007669"/>
    <property type="project" value="InterPro"/>
</dbReference>
<protein>
    <recommendedName>
        <fullName evidence="8 10">NH(3)-dependent NAD(+) synthetase</fullName>
        <ecNumber evidence="8 10">6.3.1.5</ecNumber>
    </recommendedName>
</protein>
<evidence type="ECO:0000256" key="1">
    <source>
        <dbReference type="ARBA" id="ARBA00005859"/>
    </source>
</evidence>
<dbReference type="GO" id="GO:0003952">
    <property type="term" value="F:NAD+ synthase (glutamine-hydrolyzing) activity"/>
    <property type="evidence" value="ECO:0007669"/>
    <property type="project" value="InterPro"/>
</dbReference>
<proteinExistence type="inferred from homology"/>
<dbReference type="NCBIfam" id="TIGR00552">
    <property type="entry name" value="nadE"/>
    <property type="match status" value="1"/>
</dbReference>
<dbReference type="InterPro" id="IPR014729">
    <property type="entry name" value="Rossmann-like_a/b/a_fold"/>
</dbReference>
<evidence type="ECO:0000256" key="2">
    <source>
        <dbReference type="ARBA" id="ARBA00022598"/>
    </source>
</evidence>
<dbReference type="Gene3D" id="3.40.50.620">
    <property type="entry name" value="HUPs"/>
    <property type="match status" value="1"/>
</dbReference>
<keyword evidence="6 8" id="KW-0460">Magnesium</keyword>
<dbReference type="Proteomes" id="UP000242850">
    <property type="component" value="Unassembled WGS sequence"/>
</dbReference>
<evidence type="ECO:0000256" key="7">
    <source>
        <dbReference type="ARBA" id="ARBA00023027"/>
    </source>
</evidence>
<dbReference type="PANTHER" id="PTHR23090:SF9">
    <property type="entry name" value="GLUTAMINE-DEPENDENT NAD(+) SYNTHETASE"/>
    <property type="match status" value="1"/>
</dbReference>
<dbReference type="SUPFAM" id="SSF52402">
    <property type="entry name" value="Adenine nucleotide alpha hydrolases-like"/>
    <property type="match status" value="1"/>
</dbReference>
<feature type="binding site" evidence="8">
    <location>
        <position position="133"/>
    </location>
    <ligand>
        <name>ATP</name>
        <dbReference type="ChEBI" id="CHEBI:30616"/>
    </ligand>
</feature>
<accession>A0A1H5SUH5</accession>
<dbReference type="GO" id="GO:0005737">
    <property type="term" value="C:cytoplasm"/>
    <property type="evidence" value="ECO:0007669"/>
    <property type="project" value="InterPro"/>
</dbReference>
<keyword evidence="5 8" id="KW-0067">ATP-binding</keyword>